<dbReference type="RefSeq" id="WP_171416814.1">
    <property type="nucleotide sequence ID" value="NZ_JABFOR010000013.1"/>
</dbReference>
<gene>
    <name evidence="1" type="ORF">HMI46_12205</name>
</gene>
<organism evidence="1 2">
    <name type="scientific">Paenibacillus alvei</name>
    <name type="common">Bacillus alvei</name>
    <dbReference type="NCBI Taxonomy" id="44250"/>
    <lineage>
        <taxon>Bacteria</taxon>
        <taxon>Bacillati</taxon>
        <taxon>Bacillota</taxon>
        <taxon>Bacilli</taxon>
        <taxon>Bacillales</taxon>
        <taxon>Paenibacillaceae</taxon>
        <taxon>Paenibacillus</taxon>
    </lineage>
</organism>
<proteinExistence type="predicted"/>
<accession>A0AAP6ZX84</accession>
<protein>
    <submittedName>
        <fullName evidence="1">Uncharacterized protein</fullName>
    </submittedName>
</protein>
<dbReference type="Proteomes" id="UP000552038">
    <property type="component" value="Unassembled WGS sequence"/>
</dbReference>
<evidence type="ECO:0000313" key="1">
    <source>
        <dbReference type="EMBL" id="NOJ71321.1"/>
    </source>
</evidence>
<evidence type="ECO:0000313" key="2">
    <source>
        <dbReference type="Proteomes" id="UP000552038"/>
    </source>
</evidence>
<dbReference type="AlphaFoldDB" id="A0AAP6ZX84"/>
<name>A0AAP6ZX84_PAEAL</name>
<dbReference type="EMBL" id="JABFOR010000013">
    <property type="protein sequence ID" value="NOJ71321.1"/>
    <property type="molecule type" value="Genomic_DNA"/>
</dbReference>
<comment type="caution">
    <text evidence="1">The sequence shown here is derived from an EMBL/GenBank/DDBJ whole genome shotgun (WGS) entry which is preliminary data.</text>
</comment>
<reference evidence="1 2" key="1">
    <citation type="submission" date="2020-05" db="EMBL/GenBank/DDBJ databases">
        <title>Whole genome sequencing and identification of novel metabolites from Paenibacillus alvei strain JR949.</title>
        <authorList>
            <person name="Rajendhran J."/>
            <person name="Sree Pranav P."/>
            <person name="Mahalakshmi B."/>
            <person name="Karthikeyan R."/>
        </authorList>
    </citation>
    <scope>NUCLEOTIDE SEQUENCE [LARGE SCALE GENOMIC DNA]</scope>
    <source>
        <strain evidence="1 2">JR949</strain>
    </source>
</reference>
<sequence>MKKKYTKVIIFVVVILTIASIVISIDKLSSKKEVQVKSDYYVSFVSSVHTLDMTLAKSKGTELKEDILQMFDVYTTIIFVNDRLTQLKENTESFNEMDELINDFIIFRTRYASLIRQQIVSDSVDPEVLLKVGNQIKLFVRDLPKEYESSKEFSNQLNAADKHIKPLLDISI</sequence>